<accession>A0A2N5TL70</accession>
<feature type="region of interest" description="Disordered" evidence="1">
    <location>
        <begin position="82"/>
        <end position="136"/>
    </location>
</feature>
<proteinExistence type="predicted"/>
<gene>
    <name evidence="2" type="ORF">PCASD_22665</name>
</gene>
<evidence type="ECO:0000313" key="2">
    <source>
        <dbReference type="EMBL" id="PLW26242.1"/>
    </source>
</evidence>
<evidence type="ECO:0000313" key="3">
    <source>
        <dbReference type="Proteomes" id="UP000235392"/>
    </source>
</evidence>
<reference evidence="2 3" key="1">
    <citation type="submission" date="2017-11" db="EMBL/GenBank/DDBJ databases">
        <title>De novo assembly and phasing of dikaryotic genomes from two isolates of Puccinia coronata f. sp. avenae, the causal agent of oat crown rust.</title>
        <authorList>
            <person name="Miller M.E."/>
            <person name="Zhang Y."/>
            <person name="Omidvar V."/>
            <person name="Sperschneider J."/>
            <person name="Schwessinger B."/>
            <person name="Raley C."/>
            <person name="Palmer J.M."/>
            <person name="Garnica D."/>
            <person name="Upadhyaya N."/>
            <person name="Rathjen J."/>
            <person name="Taylor J.M."/>
            <person name="Park R.F."/>
            <person name="Dodds P.N."/>
            <person name="Hirsch C.D."/>
            <person name="Kianian S.F."/>
            <person name="Figueroa M."/>
        </authorList>
    </citation>
    <scope>NUCLEOTIDE SEQUENCE [LARGE SCALE GENOMIC DNA]</scope>
    <source>
        <strain evidence="2">12SD80</strain>
    </source>
</reference>
<feature type="region of interest" description="Disordered" evidence="1">
    <location>
        <begin position="1"/>
        <end position="63"/>
    </location>
</feature>
<evidence type="ECO:0000256" key="1">
    <source>
        <dbReference type="SAM" id="MobiDB-lite"/>
    </source>
</evidence>
<name>A0A2N5TL70_9BASI</name>
<dbReference type="AlphaFoldDB" id="A0A2N5TL70"/>
<dbReference type="EMBL" id="PGCI01000476">
    <property type="protein sequence ID" value="PLW26242.1"/>
    <property type="molecule type" value="Genomic_DNA"/>
</dbReference>
<sequence>MYIWHASTAGSSCANCAQQQQQQSHQRRQQPYGRAQRTPRTAPPPQKNSQDHSCADMRIPAPNGVLGTEKAIRQASERLFARYQAQQERPRGSWDPDECDRGAAAPTASRQAAASRDLHRRPGGRPDQPNPASRLACLPSRCSYQPAEPALVPAQRAG</sequence>
<feature type="compositionally biased region" description="Polar residues" evidence="1">
    <location>
        <begin position="8"/>
        <end position="17"/>
    </location>
</feature>
<feature type="compositionally biased region" description="Low complexity" evidence="1">
    <location>
        <begin position="103"/>
        <end position="114"/>
    </location>
</feature>
<organism evidence="2 3">
    <name type="scientific">Puccinia coronata f. sp. avenae</name>
    <dbReference type="NCBI Taxonomy" id="200324"/>
    <lineage>
        <taxon>Eukaryota</taxon>
        <taxon>Fungi</taxon>
        <taxon>Dikarya</taxon>
        <taxon>Basidiomycota</taxon>
        <taxon>Pucciniomycotina</taxon>
        <taxon>Pucciniomycetes</taxon>
        <taxon>Pucciniales</taxon>
        <taxon>Pucciniaceae</taxon>
        <taxon>Puccinia</taxon>
    </lineage>
</organism>
<comment type="caution">
    <text evidence="2">The sequence shown here is derived from an EMBL/GenBank/DDBJ whole genome shotgun (WGS) entry which is preliminary data.</text>
</comment>
<protein>
    <submittedName>
        <fullName evidence="2">Uncharacterized protein</fullName>
    </submittedName>
</protein>
<dbReference type="Proteomes" id="UP000235392">
    <property type="component" value="Unassembled WGS sequence"/>
</dbReference>